<gene>
    <name evidence="1" type="ORF">IMCC3317_29440</name>
</gene>
<organism evidence="1 2">
    <name type="scientific">Kordia antarctica</name>
    <dbReference type="NCBI Taxonomy" id="1218801"/>
    <lineage>
        <taxon>Bacteria</taxon>
        <taxon>Pseudomonadati</taxon>
        <taxon>Bacteroidota</taxon>
        <taxon>Flavobacteriia</taxon>
        <taxon>Flavobacteriales</taxon>
        <taxon>Flavobacteriaceae</taxon>
        <taxon>Kordia</taxon>
    </lineage>
</organism>
<sequence length="176" mass="20339">MNKIITLIIVLFNMNYDTNHQVDTNPNIISGEKISKHEEPYDLSLQVKRLKNDTYNLIIKMELKKDAHYVSPNSKGDYLGIFTMIMDKNTKLQMIGKFSESPLSEESVDPWNHGPVNFVRENTTHTQQFTISDTNDFEVSGFIQFTIEPRCTLEKVHFTISRKAGKLEIKKVTVKK</sequence>
<dbReference type="OrthoDB" id="1161059at2"/>
<accession>A0A7L4ZNT3</accession>
<evidence type="ECO:0000313" key="1">
    <source>
        <dbReference type="EMBL" id="QHI37564.1"/>
    </source>
</evidence>
<dbReference type="Proteomes" id="UP000464657">
    <property type="component" value="Chromosome"/>
</dbReference>
<dbReference type="KEGG" id="kan:IMCC3317_29440"/>
<proteinExistence type="predicted"/>
<protein>
    <submittedName>
        <fullName evidence="1">Uncharacterized protein</fullName>
    </submittedName>
</protein>
<keyword evidence="2" id="KW-1185">Reference proteome</keyword>
<name>A0A7L4ZNT3_9FLAO</name>
<dbReference type="RefSeq" id="WP_160130181.1">
    <property type="nucleotide sequence ID" value="NZ_CP019288.1"/>
</dbReference>
<dbReference type="AlphaFoldDB" id="A0A7L4ZNT3"/>
<dbReference type="EMBL" id="CP019288">
    <property type="protein sequence ID" value="QHI37564.1"/>
    <property type="molecule type" value="Genomic_DNA"/>
</dbReference>
<evidence type="ECO:0000313" key="2">
    <source>
        <dbReference type="Proteomes" id="UP000464657"/>
    </source>
</evidence>
<reference evidence="1 2" key="1">
    <citation type="journal article" date="2013" name="Int. J. Syst. Evol. Microbiol.">
        <title>Kordia antarctica sp. nov., isolated from Antarctic seawater.</title>
        <authorList>
            <person name="Baek K."/>
            <person name="Choi A."/>
            <person name="Kang I."/>
            <person name="Lee K."/>
            <person name="Cho J.C."/>
        </authorList>
    </citation>
    <scope>NUCLEOTIDE SEQUENCE [LARGE SCALE GENOMIC DNA]</scope>
    <source>
        <strain evidence="1 2">IMCC3317</strain>
    </source>
</reference>